<dbReference type="GO" id="GO:0006574">
    <property type="term" value="P:L-valine catabolic process"/>
    <property type="evidence" value="ECO:0007669"/>
    <property type="project" value="TreeGrafter"/>
</dbReference>
<dbReference type="InterPro" id="IPR029154">
    <property type="entry name" value="HIBADH-like_NADP-bd"/>
</dbReference>
<feature type="domain" description="6-phosphogluconate dehydrogenase NADP-binding" evidence="9">
    <location>
        <begin position="1"/>
        <end position="162"/>
    </location>
</feature>
<reference evidence="11 12" key="1">
    <citation type="journal article" date="2018" name="Nat. Ecol. Evol.">
        <title>Pezizomycetes genomes reveal the molecular basis of ectomycorrhizal truffle lifestyle.</title>
        <authorList>
            <person name="Murat C."/>
            <person name="Payen T."/>
            <person name="Noel B."/>
            <person name="Kuo A."/>
            <person name="Morin E."/>
            <person name="Chen J."/>
            <person name="Kohler A."/>
            <person name="Krizsan K."/>
            <person name="Balestrini R."/>
            <person name="Da Silva C."/>
            <person name="Montanini B."/>
            <person name="Hainaut M."/>
            <person name="Levati E."/>
            <person name="Barry K.W."/>
            <person name="Belfiori B."/>
            <person name="Cichocki N."/>
            <person name="Clum A."/>
            <person name="Dockter R.B."/>
            <person name="Fauchery L."/>
            <person name="Guy J."/>
            <person name="Iotti M."/>
            <person name="Le Tacon F."/>
            <person name="Lindquist E.A."/>
            <person name="Lipzen A."/>
            <person name="Malagnac F."/>
            <person name="Mello A."/>
            <person name="Molinier V."/>
            <person name="Miyauchi S."/>
            <person name="Poulain J."/>
            <person name="Riccioni C."/>
            <person name="Rubini A."/>
            <person name="Sitrit Y."/>
            <person name="Splivallo R."/>
            <person name="Traeger S."/>
            <person name="Wang M."/>
            <person name="Zifcakova L."/>
            <person name="Wipf D."/>
            <person name="Zambonelli A."/>
            <person name="Paolocci F."/>
            <person name="Nowrousian M."/>
            <person name="Ottonello S."/>
            <person name="Baldrian P."/>
            <person name="Spatafora J.W."/>
            <person name="Henrissat B."/>
            <person name="Nagy L.G."/>
            <person name="Aury J.M."/>
            <person name="Wincker P."/>
            <person name="Grigoriev I.V."/>
            <person name="Bonfante P."/>
            <person name="Martin F.M."/>
        </authorList>
    </citation>
    <scope>NUCLEOTIDE SEQUENCE [LARGE SCALE GENOMIC DNA]</scope>
    <source>
        <strain evidence="11 12">ATCC MYA-4762</strain>
    </source>
</reference>
<evidence type="ECO:0000313" key="12">
    <source>
        <dbReference type="Proteomes" id="UP000267821"/>
    </source>
</evidence>
<dbReference type="FunFam" id="1.10.1040.10:FF:000006">
    <property type="entry name" value="3-hydroxyisobutyrate dehydrogenase"/>
    <property type="match status" value="1"/>
</dbReference>
<sequence>MGYPMAQNLQRKLPPSDTLIVYDVRKEVVDRFVTEEKEGGRGSKVVGAKALEEIVDRADNIITMLPEPQHVRGVYSTLVSSHKPTASSTSPKLFIDSSTIDITTSLQISKQIPPSLGTFIDAPVSGGVVGATAGTLTFMLGAPPSVLPQATELLSLMGGRILPCGPPGSGLAAKLANNYLLAISNIAVCEAMNLGTRLGLDANVLKEVVNMSSGRCWASEVNNPLDKAKGDFKGGFGIGLMRKDLRLAMQAAEEVGAKLPFGEKTKEVYQRTEEEGRECKGRDFSVVYRWLGGKEKNWR</sequence>
<evidence type="ECO:0000256" key="2">
    <source>
        <dbReference type="ARBA" id="ARBA00006013"/>
    </source>
</evidence>
<dbReference type="Pfam" id="PF03446">
    <property type="entry name" value="NAD_binding_2"/>
    <property type="match status" value="1"/>
</dbReference>
<dbReference type="Pfam" id="PF14833">
    <property type="entry name" value="NAD_binding_11"/>
    <property type="match status" value="1"/>
</dbReference>
<dbReference type="InterPro" id="IPR015815">
    <property type="entry name" value="HIBADH-related"/>
</dbReference>
<evidence type="ECO:0000256" key="3">
    <source>
        <dbReference type="ARBA" id="ARBA00012991"/>
    </source>
</evidence>
<keyword evidence="4" id="KW-0101">Branched-chain amino acid catabolism</keyword>
<dbReference type="InterPro" id="IPR036291">
    <property type="entry name" value="NAD(P)-bd_dom_sf"/>
</dbReference>
<evidence type="ECO:0000256" key="4">
    <source>
        <dbReference type="ARBA" id="ARBA00022456"/>
    </source>
</evidence>
<evidence type="ECO:0000259" key="10">
    <source>
        <dbReference type="Pfam" id="PF14833"/>
    </source>
</evidence>
<dbReference type="SUPFAM" id="SSF48179">
    <property type="entry name" value="6-phosphogluconate dehydrogenase C-terminal domain-like"/>
    <property type="match status" value="1"/>
</dbReference>
<comment type="catalytic activity">
    <reaction evidence="7">
        <text>3-hydroxy-2-methylpropanoate + NAD(+) = 2-methyl-3-oxopropanoate + NADH + H(+)</text>
        <dbReference type="Rhea" id="RHEA:17681"/>
        <dbReference type="ChEBI" id="CHEBI:11805"/>
        <dbReference type="ChEBI" id="CHEBI:15378"/>
        <dbReference type="ChEBI" id="CHEBI:57540"/>
        <dbReference type="ChEBI" id="CHEBI:57700"/>
        <dbReference type="ChEBI" id="CHEBI:57945"/>
        <dbReference type="EC" id="1.1.1.31"/>
    </reaction>
</comment>
<dbReference type="GO" id="GO:0051287">
    <property type="term" value="F:NAD binding"/>
    <property type="evidence" value="ECO:0007669"/>
    <property type="project" value="InterPro"/>
</dbReference>
<dbReference type="AlphaFoldDB" id="A0A3N4L9L7"/>
<dbReference type="GO" id="GO:0008442">
    <property type="term" value="F:3-hydroxyisobutyrate dehydrogenase activity"/>
    <property type="evidence" value="ECO:0007669"/>
    <property type="project" value="UniProtKB-EC"/>
</dbReference>
<name>A0A3N4L9L7_9PEZI</name>
<dbReference type="PANTHER" id="PTHR22981">
    <property type="entry name" value="3-HYDROXYISOBUTYRATE DEHYDROGENASE-RELATED"/>
    <property type="match status" value="1"/>
</dbReference>
<evidence type="ECO:0000256" key="5">
    <source>
        <dbReference type="ARBA" id="ARBA00023002"/>
    </source>
</evidence>
<feature type="active site" evidence="8">
    <location>
        <position position="174"/>
    </location>
</feature>
<accession>A0A3N4L9L7</accession>
<dbReference type="InParanoid" id="A0A3N4L9L7"/>
<dbReference type="InterPro" id="IPR013328">
    <property type="entry name" value="6PGD_dom2"/>
</dbReference>
<comment type="similarity">
    <text evidence="2">Belongs to the HIBADH-related family. 3-hydroxyisobutyrate dehydrogenase subfamily.</text>
</comment>
<dbReference type="EC" id="1.1.1.31" evidence="3"/>
<dbReference type="InterPro" id="IPR006115">
    <property type="entry name" value="6PGDH_NADP-bd"/>
</dbReference>
<gene>
    <name evidence="11" type="ORF">L211DRAFT_859023</name>
</gene>
<dbReference type="PIRSF" id="PIRSF000103">
    <property type="entry name" value="HIBADH"/>
    <property type="match status" value="1"/>
</dbReference>
<evidence type="ECO:0000259" key="9">
    <source>
        <dbReference type="Pfam" id="PF03446"/>
    </source>
</evidence>
<evidence type="ECO:0000256" key="1">
    <source>
        <dbReference type="ARBA" id="ARBA00005109"/>
    </source>
</evidence>
<organism evidence="11 12">
    <name type="scientific">Terfezia boudieri ATCC MYA-4762</name>
    <dbReference type="NCBI Taxonomy" id="1051890"/>
    <lineage>
        <taxon>Eukaryota</taxon>
        <taxon>Fungi</taxon>
        <taxon>Dikarya</taxon>
        <taxon>Ascomycota</taxon>
        <taxon>Pezizomycotina</taxon>
        <taxon>Pezizomycetes</taxon>
        <taxon>Pezizales</taxon>
        <taxon>Pezizaceae</taxon>
        <taxon>Terfezia</taxon>
    </lineage>
</organism>
<dbReference type="Gene3D" id="3.40.50.720">
    <property type="entry name" value="NAD(P)-binding Rossmann-like Domain"/>
    <property type="match status" value="1"/>
</dbReference>
<dbReference type="Gene3D" id="1.10.1040.10">
    <property type="entry name" value="N-(1-d-carboxylethyl)-l-norvaline Dehydrogenase, domain 2"/>
    <property type="match status" value="1"/>
</dbReference>
<dbReference type="GO" id="GO:0050661">
    <property type="term" value="F:NADP binding"/>
    <property type="evidence" value="ECO:0007669"/>
    <property type="project" value="InterPro"/>
</dbReference>
<dbReference type="GO" id="GO:0005739">
    <property type="term" value="C:mitochondrion"/>
    <property type="evidence" value="ECO:0007669"/>
    <property type="project" value="TreeGrafter"/>
</dbReference>
<evidence type="ECO:0000256" key="6">
    <source>
        <dbReference type="ARBA" id="ARBA00023027"/>
    </source>
</evidence>
<keyword evidence="6" id="KW-0520">NAD</keyword>
<dbReference type="STRING" id="1051890.A0A3N4L9L7"/>
<dbReference type="EMBL" id="ML121587">
    <property type="protein sequence ID" value="RPB19584.1"/>
    <property type="molecule type" value="Genomic_DNA"/>
</dbReference>
<feature type="domain" description="3-hydroxyisobutyrate dehydrogenase-like NAD-binding" evidence="10">
    <location>
        <begin position="168"/>
        <end position="290"/>
    </location>
</feature>
<evidence type="ECO:0000256" key="8">
    <source>
        <dbReference type="PIRSR" id="PIRSR000103-1"/>
    </source>
</evidence>
<dbReference type="OrthoDB" id="21615at2759"/>
<protein>
    <recommendedName>
        <fullName evidence="3">3-hydroxyisobutyrate dehydrogenase</fullName>
        <ecNumber evidence="3">1.1.1.31</ecNumber>
    </recommendedName>
</protein>
<keyword evidence="5" id="KW-0560">Oxidoreductase</keyword>
<dbReference type="InterPro" id="IPR008927">
    <property type="entry name" value="6-PGluconate_DH-like_C_sf"/>
</dbReference>
<dbReference type="PANTHER" id="PTHR22981:SF7">
    <property type="entry name" value="3-HYDROXYISOBUTYRATE DEHYDROGENASE, MITOCHONDRIAL"/>
    <property type="match status" value="1"/>
</dbReference>
<comment type="pathway">
    <text evidence="1">Amino-acid degradation; L-valine degradation.</text>
</comment>
<keyword evidence="12" id="KW-1185">Reference proteome</keyword>
<evidence type="ECO:0000256" key="7">
    <source>
        <dbReference type="ARBA" id="ARBA00049197"/>
    </source>
</evidence>
<dbReference type="Proteomes" id="UP000267821">
    <property type="component" value="Unassembled WGS sequence"/>
</dbReference>
<proteinExistence type="inferred from homology"/>
<evidence type="ECO:0000313" key="11">
    <source>
        <dbReference type="EMBL" id="RPB19584.1"/>
    </source>
</evidence>
<dbReference type="SUPFAM" id="SSF51735">
    <property type="entry name" value="NAD(P)-binding Rossmann-fold domains"/>
    <property type="match status" value="1"/>
</dbReference>